<gene>
    <name evidence="3" type="ORF">GIB67_001462</name>
</gene>
<protein>
    <recommendedName>
        <fullName evidence="2">Agenet domain-containing protein</fullName>
    </recommendedName>
</protein>
<evidence type="ECO:0000256" key="1">
    <source>
        <dbReference type="SAM" id="MobiDB-lite"/>
    </source>
</evidence>
<dbReference type="CDD" id="cd20405">
    <property type="entry name" value="Tudor_Agenet_AtDUF_rpt1_3"/>
    <property type="match status" value="1"/>
</dbReference>
<dbReference type="Proteomes" id="UP000541444">
    <property type="component" value="Unassembled WGS sequence"/>
</dbReference>
<feature type="domain" description="Agenet" evidence="2">
    <location>
        <begin position="4"/>
        <end position="73"/>
    </location>
</feature>
<dbReference type="OrthoDB" id="2020707at2759"/>
<proteinExistence type="predicted"/>
<dbReference type="Pfam" id="PF05641">
    <property type="entry name" value="Agenet"/>
    <property type="match status" value="1"/>
</dbReference>
<evidence type="ECO:0000313" key="3">
    <source>
        <dbReference type="EMBL" id="KAF6138312.1"/>
    </source>
</evidence>
<name>A0A7J7L6V2_9MAGN</name>
<sequence>MLKPYFKKGQVEVTSKDEGFRGSWYLAKVLSVSITTKKILVKYHDLMDDSKAIEKLRESVNFSQVRSQPPMIIGANRSFQVNEVVDVFYADGWEVEDAEDNGGTEGLEGDGKEDGGVVGELSVCNKELVGKGVDKVG</sequence>
<dbReference type="PANTHER" id="PTHR31917">
    <property type="entry name" value="AGENET DOMAIN-CONTAINING PROTEIN-RELATED"/>
    <property type="match status" value="1"/>
</dbReference>
<dbReference type="EMBL" id="JACGCM010002602">
    <property type="protein sequence ID" value="KAF6138312.1"/>
    <property type="molecule type" value="Genomic_DNA"/>
</dbReference>
<dbReference type="AlphaFoldDB" id="A0A7J7L6V2"/>
<feature type="region of interest" description="Disordered" evidence="1">
    <location>
        <begin position="97"/>
        <end position="116"/>
    </location>
</feature>
<reference evidence="3 4" key="1">
    <citation type="journal article" date="2020" name="IScience">
        <title>Genome Sequencing of the Endangered Kingdonia uniflora (Circaeasteraceae, Ranunculales) Reveals Potential Mechanisms of Evolutionary Specialization.</title>
        <authorList>
            <person name="Sun Y."/>
            <person name="Deng T."/>
            <person name="Zhang A."/>
            <person name="Moore M.J."/>
            <person name="Landis J.B."/>
            <person name="Lin N."/>
            <person name="Zhang H."/>
            <person name="Zhang X."/>
            <person name="Huang J."/>
            <person name="Zhang X."/>
            <person name="Sun H."/>
            <person name="Wang H."/>
        </authorList>
    </citation>
    <scope>NUCLEOTIDE SEQUENCE [LARGE SCALE GENOMIC DNA]</scope>
    <source>
        <strain evidence="3">TB1705</strain>
        <tissue evidence="3">Leaf</tissue>
    </source>
</reference>
<dbReference type="PANTHER" id="PTHR31917:SF147">
    <property type="entry name" value="AGENET DOMAIN-CONTAINING PROTEIN"/>
    <property type="match status" value="1"/>
</dbReference>
<dbReference type="InterPro" id="IPR008395">
    <property type="entry name" value="Agenet-like_dom"/>
</dbReference>
<keyword evidence="4" id="KW-1185">Reference proteome</keyword>
<evidence type="ECO:0000313" key="4">
    <source>
        <dbReference type="Proteomes" id="UP000541444"/>
    </source>
</evidence>
<dbReference type="InterPro" id="IPR014002">
    <property type="entry name" value="Agenet_dom_plant"/>
</dbReference>
<organism evidence="3 4">
    <name type="scientific">Kingdonia uniflora</name>
    <dbReference type="NCBI Taxonomy" id="39325"/>
    <lineage>
        <taxon>Eukaryota</taxon>
        <taxon>Viridiplantae</taxon>
        <taxon>Streptophyta</taxon>
        <taxon>Embryophyta</taxon>
        <taxon>Tracheophyta</taxon>
        <taxon>Spermatophyta</taxon>
        <taxon>Magnoliopsida</taxon>
        <taxon>Ranunculales</taxon>
        <taxon>Circaeasteraceae</taxon>
        <taxon>Kingdonia</taxon>
    </lineage>
</organism>
<accession>A0A7J7L6V2</accession>
<evidence type="ECO:0000259" key="2">
    <source>
        <dbReference type="SMART" id="SM00743"/>
    </source>
</evidence>
<dbReference type="SMART" id="SM00743">
    <property type="entry name" value="Agenet"/>
    <property type="match status" value="1"/>
</dbReference>
<comment type="caution">
    <text evidence="3">The sequence shown here is derived from an EMBL/GenBank/DDBJ whole genome shotgun (WGS) entry which is preliminary data.</text>
</comment>